<comment type="caution">
    <text evidence="3">The sequence shown here is derived from an EMBL/GenBank/DDBJ whole genome shotgun (WGS) entry which is preliminary data.</text>
</comment>
<dbReference type="STRING" id="1798481.A2678_03000"/>
<feature type="signal peptide" evidence="2">
    <location>
        <begin position="1"/>
        <end position="20"/>
    </location>
</feature>
<evidence type="ECO:0000256" key="2">
    <source>
        <dbReference type="SAM" id="SignalP"/>
    </source>
</evidence>
<name>A0A1F6CGW7_9BACT</name>
<accession>A0A1F6CGW7</accession>
<protein>
    <submittedName>
        <fullName evidence="3">Uncharacterized protein</fullName>
    </submittedName>
</protein>
<dbReference type="AlphaFoldDB" id="A0A1F6CGW7"/>
<dbReference type="EMBL" id="MFKU01000014">
    <property type="protein sequence ID" value="OGG48378.1"/>
    <property type="molecule type" value="Genomic_DNA"/>
</dbReference>
<keyword evidence="1" id="KW-1133">Transmembrane helix</keyword>
<keyword evidence="2" id="KW-0732">Signal</keyword>
<feature type="transmembrane region" description="Helical" evidence="1">
    <location>
        <begin position="107"/>
        <end position="126"/>
    </location>
</feature>
<keyword evidence="1" id="KW-0472">Membrane</keyword>
<feature type="chain" id="PRO_5009523407" evidence="2">
    <location>
        <begin position="21"/>
        <end position="360"/>
    </location>
</feature>
<evidence type="ECO:0000313" key="4">
    <source>
        <dbReference type="Proteomes" id="UP000178815"/>
    </source>
</evidence>
<gene>
    <name evidence="3" type="ORF">A2678_03000</name>
</gene>
<proteinExistence type="predicted"/>
<sequence length="360" mass="38237">MNNYFLITTFVFVGIISAFAGVHSAQAECEPGTSCPDAVTPAQAPAPATIPSCDPTIQSCIPDSSQVSLIQSRPSGFVALAPITGLTDFSQTAVVNSESLAIFFNNLYKYLIGLAAILAIIQIIWSGIRIALNQDSISTITDSKGHIVQAIFGLVLVLSPVIVFSVINPSILNLSLNLPPLDTASRSSGGNTSQSTTDPDAYRDVIPPANSCVTVHSDQYLETAVCPTIELARAYPCKNGGRRTLQFKSGCRNYDPNAKQCLDTYPVACEGKSVTVVYYFPTHYLGLSYDEKSSKIVPRDTNVESSFTAACAVGGGTVVKFMVGSAYDCPGDANLPIVDSDNQYGFKCANEELTCSMSSS</sequence>
<reference evidence="3 4" key="1">
    <citation type="journal article" date="2016" name="Nat. Commun.">
        <title>Thousands of microbial genomes shed light on interconnected biogeochemical processes in an aquifer system.</title>
        <authorList>
            <person name="Anantharaman K."/>
            <person name="Brown C.T."/>
            <person name="Hug L.A."/>
            <person name="Sharon I."/>
            <person name="Castelle C.J."/>
            <person name="Probst A.J."/>
            <person name="Thomas B.C."/>
            <person name="Singh A."/>
            <person name="Wilkins M.J."/>
            <person name="Karaoz U."/>
            <person name="Brodie E.L."/>
            <person name="Williams K.H."/>
            <person name="Hubbard S.S."/>
            <person name="Banfield J.F."/>
        </authorList>
    </citation>
    <scope>NUCLEOTIDE SEQUENCE [LARGE SCALE GENOMIC DNA]</scope>
</reference>
<evidence type="ECO:0000313" key="3">
    <source>
        <dbReference type="EMBL" id="OGG48378.1"/>
    </source>
</evidence>
<organism evidence="3 4">
    <name type="scientific">Candidatus Kaiserbacteria bacterium RIFCSPHIGHO2_01_FULL_53_31</name>
    <dbReference type="NCBI Taxonomy" id="1798481"/>
    <lineage>
        <taxon>Bacteria</taxon>
        <taxon>Candidatus Kaiseribacteriota</taxon>
    </lineage>
</organism>
<dbReference type="Proteomes" id="UP000178815">
    <property type="component" value="Unassembled WGS sequence"/>
</dbReference>
<feature type="transmembrane region" description="Helical" evidence="1">
    <location>
        <begin position="147"/>
        <end position="167"/>
    </location>
</feature>
<keyword evidence="1" id="KW-0812">Transmembrane</keyword>
<evidence type="ECO:0000256" key="1">
    <source>
        <dbReference type="SAM" id="Phobius"/>
    </source>
</evidence>